<dbReference type="GO" id="GO:0008017">
    <property type="term" value="F:microtubule binding"/>
    <property type="evidence" value="ECO:0007669"/>
    <property type="project" value="InterPro"/>
</dbReference>
<dbReference type="EMBL" id="QSBY01000009">
    <property type="protein sequence ID" value="RHW70689.1"/>
    <property type="molecule type" value="Genomic_DNA"/>
</dbReference>
<feature type="repeat" description="WD" evidence="7">
    <location>
        <begin position="149"/>
        <end position="178"/>
    </location>
</feature>
<dbReference type="InterPro" id="IPR036322">
    <property type="entry name" value="WD40_repeat_dom_sf"/>
</dbReference>
<evidence type="ECO:0000313" key="9">
    <source>
        <dbReference type="EMBL" id="RHW70689.1"/>
    </source>
</evidence>
<dbReference type="PANTHER" id="PTHR19845">
    <property type="entry name" value="KATANIN P80 SUBUNIT"/>
    <property type="match status" value="1"/>
</dbReference>
<evidence type="ECO:0000256" key="2">
    <source>
        <dbReference type="ARBA" id="ARBA00022490"/>
    </source>
</evidence>
<dbReference type="Pfam" id="PF13925">
    <property type="entry name" value="Katanin_con80"/>
    <property type="match status" value="1"/>
</dbReference>
<dbReference type="PROSITE" id="PS00678">
    <property type="entry name" value="WD_REPEATS_1"/>
    <property type="match status" value="1"/>
</dbReference>
<accession>A0A3L6L2B5</accession>
<dbReference type="InterPro" id="IPR028021">
    <property type="entry name" value="Katanin_C-terminal"/>
</dbReference>
<name>A0A3L6L2B5_9TRYP</name>
<keyword evidence="4" id="KW-0677">Repeat</keyword>
<feature type="repeat" description="WD" evidence="7">
    <location>
        <begin position="95"/>
        <end position="136"/>
    </location>
</feature>
<dbReference type="PROSITE" id="PS50082">
    <property type="entry name" value="WD_REPEATS_2"/>
    <property type="match status" value="4"/>
</dbReference>
<feature type="domain" description="Katanin p80 subunit C-terminal" evidence="8">
    <location>
        <begin position="372"/>
        <end position="533"/>
    </location>
</feature>
<keyword evidence="3 7" id="KW-0853">WD repeat</keyword>
<feature type="repeat" description="WD" evidence="7">
    <location>
        <begin position="179"/>
        <end position="213"/>
    </location>
</feature>
<evidence type="ECO:0000259" key="8">
    <source>
        <dbReference type="Pfam" id="PF13925"/>
    </source>
</evidence>
<protein>
    <submittedName>
        <fullName evidence="9">Katanin</fullName>
    </submittedName>
</protein>
<evidence type="ECO:0000256" key="7">
    <source>
        <dbReference type="PROSITE-ProRule" id="PRU00221"/>
    </source>
</evidence>
<keyword evidence="5" id="KW-0687">Ribonucleoprotein</keyword>
<dbReference type="Pfam" id="PF00400">
    <property type="entry name" value="WD40"/>
    <property type="match status" value="4"/>
</dbReference>
<dbReference type="InterPro" id="IPR019775">
    <property type="entry name" value="WD40_repeat_CS"/>
</dbReference>
<dbReference type="GO" id="GO:0007019">
    <property type="term" value="P:microtubule depolymerization"/>
    <property type="evidence" value="ECO:0007669"/>
    <property type="project" value="TreeGrafter"/>
</dbReference>
<dbReference type="SMART" id="SM00320">
    <property type="entry name" value="WD40"/>
    <property type="match status" value="5"/>
</dbReference>
<evidence type="ECO:0000256" key="5">
    <source>
        <dbReference type="ARBA" id="ARBA00022980"/>
    </source>
</evidence>
<sequence length="538" mass="59630">MPVIDSMTLQLPCQVYHSRFSPDSANRLVGLGCRDGGVHVYPFEDYSRTVLLSAGCSPSTSIAFDPQQRRLVGGTDEGSLHLWDMTTEGVVRTFGDGHKSTVTGVDFHPHTDVIATCSRDSVLRVWDTRKKSCVRSHMEAKAPLCATEFSPSGRWCVSGCADGVVRLYDLQSGKEMHEFRAHSGPVTSICFHPKRYYLAVGSSDGSVSFWELEGFTKIFQSKCLDTPVDAVYLSGKRMLVAASHILRVYDFDMMSDSFAPIIESQWNIIGDLNYSSNTDEALFVEFSGQTAVMGRVPLADGGLTIPPIEKTVKSQQRDPPSFNRGEENTKMSVPVLRAAHQRLHRSPSQVAAASHTGESGELQMDDLLASSVTTVSVLQQRLTHLRVLRALWVQDNQQALVYLKELYTTNSDYGVTADFLGAMQHLRMKERITLSNLPDLLDVVMYALAGERENQLLAALKVLKSMSSKFRPKLDEARRQAPSFRNGEKNSTSLTMEQYYELSAKFDAVASVVQKLGKRKGPVGEEVREVLNEIPLSS</sequence>
<dbReference type="PANTHER" id="PTHR19845:SF0">
    <property type="entry name" value="KATANIN P80 WD40 REPEAT-CONTAINING SUBUNIT B1"/>
    <property type="match status" value="1"/>
</dbReference>
<reference evidence="9" key="1">
    <citation type="submission" date="2018-09" db="EMBL/GenBank/DDBJ databases">
        <title>whole genome sequence of T. equiperdum IVM-t1 strain.</title>
        <authorList>
            <person name="Suganuma K."/>
        </authorList>
    </citation>
    <scope>NUCLEOTIDE SEQUENCE [LARGE SCALE GENOMIC DNA]</scope>
    <source>
        <strain evidence="9">IVM-t1</strain>
    </source>
</reference>
<dbReference type="InterPro" id="IPR015943">
    <property type="entry name" value="WD40/YVTN_repeat-like_dom_sf"/>
</dbReference>
<keyword evidence="2" id="KW-0963">Cytoplasm</keyword>
<dbReference type="PROSITE" id="PS50294">
    <property type="entry name" value="WD_REPEATS_REGION"/>
    <property type="match status" value="2"/>
</dbReference>
<dbReference type="GO" id="GO:0008352">
    <property type="term" value="C:katanin complex"/>
    <property type="evidence" value="ECO:0007669"/>
    <property type="project" value="TreeGrafter"/>
</dbReference>
<dbReference type="CDD" id="cd00200">
    <property type="entry name" value="WD40"/>
    <property type="match status" value="1"/>
</dbReference>
<comment type="caution">
    <text evidence="9">The sequence shown here is derived from an EMBL/GenBank/DDBJ whole genome shotgun (WGS) entry which is preliminary data.</text>
</comment>
<gene>
    <name evidence="9" type="ORF">DPX39_090056000</name>
</gene>
<evidence type="ECO:0000256" key="6">
    <source>
        <dbReference type="ARBA" id="ARBA00023212"/>
    </source>
</evidence>
<proteinExistence type="predicted"/>
<keyword evidence="6" id="KW-0206">Cytoskeleton</keyword>
<dbReference type="Gene3D" id="2.130.10.10">
    <property type="entry name" value="YVTN repeat-like/Quinoprotein amine dehydrogenase"/>
    <property type="match status" value="1"/>
</dbReference>
<evidence type="ECO:0000256" key="1">
    <source>
        <dbReference type="ARBA" id="ARBA00004245"/>
    </source>
</evidence>
<keyword evidence="5" id="KW-0689">Ribosomal protein</keyword>
<evidence type="ECO:0000256" key="4">
    <source>
        <dbReference type="ARBA" id="ARBA00022737"/>
    </source>
</evidence>
<organism evidence="9">
    <name type="scientific">Trypanosoma brucei equiperdum</name>
    <dbReference type="NCBI Taxonomy" id="630700"/>
    <lineage>
        <taxon>Eukaryota</taxon>
        <taxon>Discoba</taxon>
        <taxon>Euglenozoa</taxon>
        <taxon>Kinetoplastea</taxon>
        <taxon>Metakinetoplastina</taxon>
        <taxon>Trypanosomatida</taxon>
        <taxon>Trypanosomatidae</taxon>
        <taxon>Trypanosoma</taxon>
    </lineage>
</organism>
<dbReference type="AlphaFoldDB" id="A0A3L6L2B5"/>
<dbReference type="Proteomes" id="UP000266743">
    <property type="component" value="Chromosome 9"/>
</dbReference>
<dbReference type="InterPro" id="IPR001680">
    <property type="entry name" value="WD40_rpt"/>
</dbReference>
<evidence type="ECO:0000256" key="3">
    <source>
        <dbReference type="ARBA" id="ARBA00022574"/>
    </source>
</evidence>
<feature type="repeat" description="WD" evidence="7">
    <location>
        <begin position="52"/>
        <end position="93"/>
    </location>
</feature>
<dbReference type="SUPFAM" id="SSF50978">
    <property type="entry name" value="WD40 repeat-like"/>
    <property type="match status" value="1"/>
</dbReference>
<dbReference type="GO" id="GO:0005840">
    <property type="term" value="C:ribosome"/>
    <property type="evidence" value="ECO:0007669"/>
    <property type="project" value="UniProtKB-KW"/>
</dbReference>
<comment type="subcellular location">
    <subcellularLocation>
        <location evidence="1">Cytoplasm</location>
        <location evidence="1">Cytoskeleton</location>
    </subcellularLocation>
</comment>